<evidence type="ECO:0000313" key="28">
    <source>
        <dbReference type="Proteomes" id="UP000708208"/>
    </source>
</evidence>
<keyword evidence="17" id="KW-0676">Redox-active center</keyword>
<feature type="compositionally biased region" description="Basic and acidic residues" evidence="23">
    <location>
        <begin position="266"/>
        <end position="282"/>
    </location>
</feature>
<comment type="subcellular location">
    <subcellularLocation>
        <location evidence="1">Endoplasmic reticulum membrane</location>
        <topology evidence="1">Single-pass type I membrane protein</topology>
    </subcellularLocation>
    <subcellularLocation>
        <location evidence="2">Mitochondrion membrane</location>
        <topology evidence="2">Single-pass type I membrane protein</topology>
    </subcellularLocation>
    <subcellularLocation>
        <location evidence="3">Secreted</location>
    </subcellularLocation>
</comment>
<dbReference type="Pfam" id="PF00085">
    <property type="entry name" value="Thioredoxin"/>
    <property type="match status" value="1"/>
</dbReference>
<evidence type="ECO:0000256" key="20">
    <source>
        <dbReference type="ARBA" id="ARBA00072260"/>
    </source>
</evidence>
<dbReference type="PANTHER" id="PTHR46107:SF3">
    <property type="entry name" value="THIOREDOXIN DOMAIN-CONTAINING PROTEIN"/>
    <property type="match status" value="1"/>
</dbReference>
<evidence type="ECO:0000313" key="27">
    <source>
        <dbReference type="EMBL" id="CAG7725855.1"/>
    </source>
</evidence>
<evidence type="ECO:0000256" key="9">
    <source>
        <dbReference type="ARBA" id="ARBA00022824"/>
    </source>
</evidence>
<name>A0A8J2P632_9HEXA</name>
<evidence type="ECO:0000256" key="21">
    <source>
        <dbReference type="ARBA" id="ARBA00075863"/>
    </source>
</evidence>
<evidence type="ECO:0000256" key="5">
    <source>
        <dbReference type="ARBA" id="ARBA00022525"/>
    </source>
</evidence>
<evidence type="ECO:0000256" key="13">
    <source>
        <dbReference type="ARBA" id="ARBA00023136"/>
    </source>
</evidence>
<protein>
    <recommendedName>
        <fullName evidence="20">Thioredoxin-related transmembrane protein 1</fullName>
    </recommendedName>
    <alternativeName>
        <fullName evidence="22">Protein disulfide-isomerase TMX1</fullName>
    </alternativeName>
    <alternativeName>
        <fullName evidence="21">Thioredoxin domain-containing protein 1</fullName>
    </alternativeName>
</protein>
<dbReference type="CDD" id="cd02994">
    <property type="entry name" value="PDI_a_TMX"/>
    <property type="match status" value="1"/>
</dbReference>
<dbReference type="AlphaFoldDB" id="A0A8J2P632"/>
<feature type="signal peptide" evidence="25">
    <location>
        <begin position="1"/>
        <end position="18"/>
    </location>
</feature>
<dbReference type="GO" id="GO:0015036">
    <property type="term" value="F:disulfide oxidoreductase activity"/>
    <property type="evidence" value="ECO:0007669"/>
    <property type="project" value="TreeGrafter"/>
</dbReference>
<keyword evidence="12" id="KW-0496">Mitochondrion</keyword>
<keyword evidence="7 24" id="KW-0812">Transmembrane</keyword>
<keyword evidence="4" id="KW-0813">Transport</keyword>
<evidence type="ECO:0000256" key="6">
    <source>
        <dbReference type="ARBA" id="ARBA00022553"/>
    </source>
</evidence>
<dbReference type="InterPro" id="IPR017937">
    <property type="entry name" value="Thioredoxin_CS"/>
</dbReference>
<evidence type="ECO:0000256" key="19">
    <source>
        <dbReference type="ARBA" id="ARBA00062962"/>
    </source>
</evidence>
<dbReference type="PANTHER" id="PTHR46107">
    <property type="entry name" value="DUMPY: SHORTER THAN WILD-TYPE"/>
    <property type="match status" value="1"/>
</dbReference>
<evidence type="ECO:0000256" key="4">
    <source>
        <dbReference type="ARBA" id="ARBA00022448"/>
    </source>
</evidence>
<keyword evidence="8 25" id="KW-0732">Signal</keyword>
<keyword evidence="28" id="KW-1185">Reference proteome</keyword>
<evidence type="ECO:0000256" key="12">
    <source>
        <dbReference type="ARBA" id="ARBA00023128"/>
    </source>
</evidence>
<proteinExistence type="predicted"/>
<evidence type="ECO:0000256" key="17">
    <source>
        <dbReference type="ARBA" id="ARBA00023284"/>
    </source>
</evidence>
<dbReference type="GO" id="GO:0005789">
    <property type="term" value="C:endoplasmic reticulum membrane"/>
    <property type="evidence" value="ECO:0007669"/>
    <property type="project" value="UniProtKB-SubCell"/>
</dbReference>
<keyword evidence="15" id="KW-1015">Disulfide bond</keyword>
<keyword evidence="9" id="KW-0256">Endoplasmic reticulum</keyword>
<keyword evidence="13 24" id="KW-0472">Membrane</keyword>
<evidence type="ECO:0000256" key="11">
    <source>
        <dbReference type="ARBA" id="ARBA00022989"/>
    </source>
</evidence>
<evidence type="ECO:0000256" key="18">
    <source>
        <dbReference type="ARBA" id="ARBA00023288"/>
    </source>
</evidence>
<evidence type="ECO:0000256" key="15">
    <source>
        <dbReference type="ARBA" id="ARBA00023157"/>
    </source>
</evidence>
<dbReference type="GO" id="GO:0003756">
    <property type="term" value="F:protein disulfide isomerase activity"/>
    <property type="evidence" value="ECO:0007669"/>
    <property type="project" value="UniProtKB-ARBA"/>
</dbReference>
<keyword evidence="18" id="KW-0449">Lipoprotein</keyword>
<evidence type="ECO:0000256" key="8">
    <source>
        <dbReference type="ARBA" id="ARBA00022729"/>
    </source>
</evidence>
<evidence type="ECO:0000259" key="26">
    <source>
        <dbReference type="PROSITE" id="PS51352"/>
    </source>
</evidence>
<evidence type="ECO:0000256" key="24">
    <source>
        <dbReference type="SAM" id="Phobius"/>
    </source>
</evidence>
<comment type="caution">
    <text evidence="27">The sequence shown here is derived from an EMBL/GenBank/DDBJ whole genome shotgun (WGS) entry which is preliminary data.</text>
</comment>
<dbReference type="GO" id="GO:0005576">
    <property type="term" value="C:extracellular region"/>
    <property type="evidence" value="ECO:0007669"/>
    <property type="project" value="UniProtKB-SubCell"/>
</dbReference>
<keyword evidence="11 24" id="KW-1133">Transmembrane helix</keyword>
<dbReference type="InterPro" id="IPR052454">
    <property type="entry name" value="TMX_domain-containing"/>
</dbReference>
<dbReference type="PROSITE" id="PS51352">
    <property type="entry name" value="THIOREDOXIN_2"/>
    <property type="match status" value="1"/>
</dbReference>
<sequence length="292" mass="32975">MKPAFLFLTVLVIVGSNAKESGLVKIDDGNWDQVQTGEWMIEFYAPWCPACRNLQPVWEEFATWGQDLGIQVAQVDITHSPGLSGRFMITALPTIYHVKDGSYRQYRGPRSKDDFLSFVEEHKWKELDPLSTWQSPSSIPMSLISQFYRISMVLRNVMNVMTDDYGIPIWGGYLIFGGVTILIGLILGLMLVCVIDFIYPPPPMYKPPVASAKDSGKDQGKENNGNKSADDEDLEDDIINEDKDTADESQLSDVEDAEQEQQQAQEEAREEKGELSAGDSDRTRRRKVRRAD</sequence>
<feature type="compositionally biased region" description="Basic residues" evidence="23">
    <location>
        <begin position="283"/>
        <end position="292"/>
    </location>
</feature>
<evidence type="ECO:0000256" key="14">
    <source>
        <dbReference type="ARBA" id="ARBA00023139"/>
    </source>
</evidence>
<evidence type="ECO:0000256" key="22">
    <source>
        <dbReference type="ARBA" id="ARBA00076905"/>
    </source>
</evidence>
<evidence type="ECO:0000256" key="23">
    <source>
        <dbReference type="SAM" id="MobiDB-lite"/>
    </source>
</evidence>
<dbReference type="OrthoDB" id="7869097at2759"/>
<keyword evidence="14" id="KW-0564">Palmitate</keyword>
<keyword evidence="5" id="KW-0964">Secreted</keyword>
<dbReference type="InterPro" id="IPR013766">
    <property type="entry name" value="Thioredoxin_domain"/>
</dbReference>
<evidence type="ECO:0000256" key="16">
    <source>
        <dbReference type="ARBA" id="ARBA00023235"/>
    </source>
</evidence>
<keyword evidence="6" id="KW-0597">Phosphoprotein</keyword>
<dbReference type="GO" id="GO:0031966">
    <property type="term" value="C:mitochondrial membrane"/>
    <property type="evidence" value="ECO:0007669"/>
    <property type="project" value="UniProtKB-SubCell"/>
</dbReference>
<dbReference type="EMBL" id="CAJVCH010127596">
    <property type="protein sequence ID" value="CAG7725855.1"/>
    <property type="molecule type" value="Genomic_DNA"/>
</dbReference>
<comment type="subunit">
    <text evidence="19">Interacts with ATP2A2.</text>
</comment>
<feature type="chain" id="PRO_5035324402" description="Thioredoxin-related transmembrane protein 1" evidence="25">
    <location>
        <begin position="19"/>
        <end position="292"/>
    </location>
</feature>
<reference evidence="27" key="1">
    <citation type="submission" date="2021-06" db="EMBL/GenBank/DDBJ databases">
        <authorList>
            <person name="Hodson N. C."/>
            <person name="Mongue J. A."/>
            <person name="Jaron S. K."/>
        </authorList>
    </citation>
    <scope>NUCLEOTIDE SEQUENCE</scope>
</reference>
<feature type="compositionally biased region" description="Acidic residues" evidence="23">
    <location>
        <begin position="230"/>
        <end position="247"/>
    </location>
</feature>
<evidence type="ECO:0000256" key="1">
    <source>
        <dbReference type="ARBA" id="ARBA00004115"/>
    </source>
</evidence>
<evidence type="ECO:0000256" key="10">
    <source>
        <dbReference type="ARBA" id="ARBA00022982"/>
    </source>
</evidence>
<gene>
    <name evidence="27" type="ORF">AFUS01_LOCUS14796</name>
</gene>
<dbReference type="FunFam" id="3.40.30.10:FF:000117">
    <property type="entry name" value="thioredoxin-related transmembrane protein 1"/>
    <property type="match status" value="1"/>
</dbReference>
<evidence type="ECO:0000256" key="7">
    <source>
        <dbReference type="ARBA" id="ARBA00022692"/>
    </source>
</evidence>
<evidence type="ECO:0000256" key="25">
    <source>
        <dbReference type="SAM" id="SignalP"/>
    </source>
</evidence>
<organism evidence="27 28">
    <name type="scientific">Allacma fusca</name>
    <dbReference type="NCBI Taxonomy" id="39272"/>
    <lineage>
        <taxon>Eukaryota</taxon>
        <taxon>Metazoa</taxon>
        <taxon>Ecdysozoa</taxon>
        <taxon>Arthropoda</taxon>
        <taxon>Hexapoda</taxon>
        <taxon>Collembola</taxon>
        <taxon>Symphypleona</taxon>
        <taxon>Sminthuridae</taxon>
        <taxon>Allacma</taxon>
    </lineage>
</organism>
<feature type="transmembrane region" description="Helical" evidence="24">
    <location>
        <begin position="170"/>
        <end position="199"/>
    </location>
</feature>
<dbReference type="PROSITE" id="PS00194">
    <property type="entry name" value="THIOREDOXIN_1"/>
    <property type="match status" value="1"/>
</dbReference>
<evidence type="ECO:0000256" key="3">
    <source>
        <dbReference type="ARBA" id="ARBA00004613"/>
    </source>
</evidence>
<keyword evidence="16" id="KW-0413">Isomerase</keyword>
<feature type="region of interest" description="Disordered" evidence="23">
    <location>
        <begin position="209"/>
        <end position="292"/>
    </location>
</feature>
<keyword evidence="10" id="KW-0249">Electron transport</keyword>
<dbReference type="Proteomes" id="UP000708208">
    <property type="component" value="Unassembled WGS sequence"/>
</dbReference>
<feature type="domain" description="Thioredoxin" evidence="26">
    <location>
        <begin position="12"/>
        <end position="124"/>
    </location>
</feature>
<evidence type="ECO:0000256" key="2">
    <source>
        <dbReference type="ARBA" id="ARBA00004583"/>
    </source>
</evidence>
<accession>A0A8J2P632</accession>